<dbReference type="PANTHER" id="PTHR33711">
    <property type="entry name" value="DIOXYGENASE, PUTATIVE (AFU_ORTHOLOGUE AFUA_2G02910)-RELATED"/>
    <property type="match status" value="1"/>
</dbReference>
<gene>
    <name evidence="5" type="ORF">PHLGIDRAFT_42445</name>
</gene>
<dbReference type="HOGENOM" id="CLU_2104510_0_0_1"/>
<dbReference type="GO" id="GO:0016702">
    <property type="term" value="F:oxidoreductase activity, acting on single donors with incorporation of molecular oxygen, incorporation of two atoms of oxygen"/>
    <property type="evidence" value="ECO:0007669"/>
    <property type="project" value="InterPro"/>
</dbReference>
<keyword evidence="3" id="KW-0560">Oxidoreductase</keyword>
<feature type="non-terminal residue" evidence="5">
    <location>
        <position position="1"/>
    </location>
</feature>
<evidence type="ECO:0000313" key="5">
    <source>
        <dbReference type="EMBL" id="KIP02648.1"/>
    </source>
</evidence>
<keyword evidence="2" id="KW-0223">Dioxygenase</keyword>
<dbReference type="Pfam" id="PF00775">
    <property type="entry name" value="Dioxygenase_C"/>
    <property type="match status" value="1"/>
</dbReference>
<dbReference type="PANTHER" id="PTHR33711:SF7">
    <property type="entry name" value="INTRADIOL RING-CLEAVAGE DIOXYGENASES DOMAIN-CONTAINING PROTEIN-RELATED"/>
    <property type="match status" value="1"/>
</dbReference>
<organism evidence="5 6">
    <name type="scientific">Phlebiopsis gigantea (strain 11061_1 CR5-6)</name>
    <name type="common">White-rot fungus</name>
    <name type="synonym">Peniophora gigantea</name>
    <dbReference type="NCBI Taxonomy" id="745531"/>
    <lineage>
        <taxon>Eukaryota</taxon>
        <taxon>Fungi</taxon>
        <taxon>Dikarya</taxon>
        <taxon>Basidiomycota</taxon>
        <taxon>Agaricomycotina</taxon>
        <taxon>Agaricomycetes</taxon>
        <taxon>Polyporales</taxon>
        <taxon>Phanerochaetaceae</taxon>
        <taxon>Phlebiopsis</taxon>
    </lineage>
</organism>
<dbReference type="InterPro" id="IPR000627">
    <property type="entry name" value="Intradiol_dOase_C"/>
</dbReference>
<protein>
    <recommendedName>
        <fullName evidence="4">Intradiol ring-cleavage dioxygenases domain-containing protein</fullName>
    </recommendedName>
</protein>
<dbReference type="InterPro" id="IPR015889">
    <property type="entry name" value="Intradiol_dOase_core"/>
</dbReference>
<feature type="domain" description="Intradiol ring-cleavage dioxygenases" evidence="4">
    <location>
        <begin position="1"/>
        <end position="113"/>
    </location>
</feature>
<evidence type="ECO:0000313" key="6">
    <source>
        <dbReference type="Proteomes" id="UP000053257"/>
    </source>
</evidence>
<dbReference type="STRING" id="745531.A0A0C3PC58"/>
<feature type="non-terminal residue" evidence="5">
    <location>
        <position position="117"/>
    </location>
</feature>
<evidence type="ECO:0000256" key="3">
    <source>
        <dbReference type="ARBA" id="ARBA00023002"/>
    </source>
</evidence>
<dbReference type="Gene3D" id="2.60.130.10">
    <property type="entry name" value="Aromatic compound dioxygenase"/>
    <property type="match status" value="1"/>
</dbReference>
<name>A0A0C3PC58_PHLG1</name>
<dbReference type="InterPro" id="IPR050770">
    <property type="entry name" value="Intradiol_RC_Dioxygenase"/>
</dbReference>
<dbReference type="GO" id="GO:0008199">
    <property type="term" value="F:ferric iron binding"/>
    <property type="evidence" value="ECO:0007669"/>
    <property type="project" value="InterPro"/>
</dbReference>
<keyword evidence="6" id="KW-1185">Reference proteome</keyword>
<dbReference type="AlphaFoldDB" id="A0A0C3PC58"/>
<evidence type="ECO:0000256" key="2">
    <source>
        <dbReference type="ARBA" id="ARBA00022964"/>
    </source>
</evidence>
<evidence type="ECO:0000256" key="1">
    <source>
        <dbReference type="ARBA" id="ARBA00007825"/>
    </source>
</evidence>
<reference evidence="5 6" key="1">
    <citation type="journal article" date="2014" name="PLoS Genet.">
        <title>Analysis of the Phlebiopsis gigantea genome, transcriptome and secretome provides insight into its pioneer colonization strategies of wood.</title>
        <authorList>
            <person name="Hori C."/>
            <person name="Ishida T."/>
            <person name="Igarashi K."/>
            <person name="Samejima M."/>
            <person name="Suzuki H."/>
            <person name="Master E."/>
            <person name="Ferreira P."/>
            <person name="Ruiz-Duenas F.J."/>
            <person name="Held B."/>
            <person name="Canessa P."/>
            <person name="Larrondo L.F."/>
            <person name="Schmoll M."/>
            <person name="Druzhinina I.S."/>
            <person name="Kubicek C.P."/>
            <person name="Gaskell J.A."/>
            <person name="Kersten P."/>
            <person name="St John F."/>
            <person name="Glasner J."/>
            <person name="Sabat G."/>
            <person name="Splinter BonDurant S."/>
            <person name="Syed K."/>
            <person name="Yadav J."/>
            <person name="Mgbeahuruike A.C."/>
            <person name="Kovalchuk A."/>
            <person name="Asiegbu F.O."/>
            <person name="Lackner G."/>
            <person name="Hoffmeister D."/>
            <person name="Rencoret J."/>
            <person name="Gutierrez A."/>
            <person name="Sun H."/>
            <person name="Lindquist E."/>
            <person name="Barry K."/>
            <person name="Riley R."/>
            <person name="Grigoriev I.V."/>
            <person name="Henrissat B."/>
            <person name="Kues U."/>
            <person name="Berka R.M."/>
            <person name="Martinez A.T."/>
            <person name="Covert S.F."/>
            <person name="Blanchette R.A."/>
            <person name="Cullen D."/>
        </authorList>
    </citation>
    <scope>NUCLEOTIDE SEQUENCE [LARGE SCALE GENOMIC DNA]</scope>
    <source>
        <strain evidence="5 6">11061_1 CR5-6</strain>
    </source>
</reference>
<dbReference type="SUPFAM" id="SSF49482">
    <property type="entry name" value="Aromatic compound dioxygenase"/>
    <property type="match status" value="1"/>
</dbReference>
<dbReference type="OrthoDB" id="5238185at2759"/>
<dbReference type="EMBL" id="KN840661">
    <property type="protein sequence ID" value="KIP02648.1"/>
    <property type="molecule type" value="Genomic_DNA"/>
</dbReference>
<evidence type="ECO:0000259" key="4">
    <source>
        <dbReference type="Pfam" id="PF00775"/>
    </source>
</evidence>
<sequence>WQADGDGLYDVQYPGRPEINDRARIVAAPDGRFSFRGVLPVAYPIPSDGPIGGFLSALGRHPHRSAHIHFTLTAPGYDDLTTALYPAHSPFLGTDPVFATKKSLVTPLREERDPQRW</sequence>
<comment type="similarity">
    <text evidence="1">Belongs to the intradiol ring-cleavage dioxygenase family.</text>
</comment>
<proteinExistence type="inferred from homology"/>
<dbReference type="Proteomes" id="UP000053257">
    <property type="component" value="Unassembled WGS sequence"/>
</dbReference>
<accession>A0A0C3PC58</accession>